<keyword evidence="5" id="KW-1185">Reference proteome</keyword>
<reference evidence="4" key="1">
    <citation type="submission" date="2019-07" db="EMBL/GenBank/DDBJ databases">
        <authorList>
            <person name="Dittberner H."/>
        </authorList>
    </citation>
    <scope>NUCLEOTIDE SEQUENCE [LARGE SCALE GENOMIC DNA]</scope>
</reference>
<dbReference type="PANTHER" id="PTHR31286:SF163">
    <property type="entry name" value="ZINC KNUCKLE CX2CX4HX4C DOMAIN-CONTAINING PROTEIN"/>
    <property type="match status" value="1"/>
</dbReference>
<evidence type="ECO:0000259" key="2">
    <source>
        <dbReference type="Pfam" id="PF14111"/>
    </source>
</evidence>
<proteinExistence type="predicted"/>
<dbReference type="PANTHER" id="PTHR31286">
    <property type="entry name" value="GLYCINE-RICH CELL WALL STRUCTURAL PROTEIN 1.8-LIKE"/>
    <property type="match status" value="1"/>
</dbReference>
<dbReference type="Proteomes" id="UP000489600">
    <property type="component" value="Unassembled WGS sequence"/>
</dbReference>
<feature type="domain" description="DUF4283" evidence="2">
    <location>
        <begin position="42"/>
        <end position="121"/>
    </location>
</feature>
<accession>A0A565AZK9</accession>
<dbReference type="Pfam" id="PF14392">
    <property type="entry name" value="zf-CCHC_4"/>
    <property type="match status" value="1"/>
</dbReference>
<evidence type="ECO:0000259" key="3">
    <source>
        <dbReference type="Pfam" id="PF14392"/>
    </source>
</evidence>
<dbReference type="Pfam" id="PF14111">
    <property type="entry name" value="DUF4283"/>
    <property type="match status" value="1"/>
</dbReference>
<evidence type="ECO:0000313" key="5">
    <source>
        <dbReference type="Proteomes" id="UP000489600"/>
    </source>
</evidence>
<dbReference type="EMBL" id="CABITT030000002">
    <property type="protein sequence ID" value="VVA94797.1"/>
    <property type="molecule type" value="Genomic_DNA"/>
</dbReference>
<dbReference type="OrthoDB" id="1031350at2759"/>
<gene>
    <name evidence="4" type="ORF">ANE_LOCUS5242</name>
</gene>
<evidence type="ECO:0000256" key="1">
    <source>
        <dbReference type="SAM" id="MobiDB-lite"/>
    </source>
</evidence>
<dbReference type="InterPro" id="IPR025558">
    <property type="entry name" value="DUF4283"/>
</dbReference>
<feature type="compositionally biased region" description="Basic and acidic residues" evidence="1">
    <location>
        <begin position="1"/>
        <end position="12"/>
    </location>
</feature>
<feature type="domain" description="Zinc knuckle CX2CX4HX4C" evidence="3">
    <location>
        <begin position="173"/>
        <end position="216"/>
    </location>
</feature>
<dbReference type="InterPro" id="IPR025836">
    <property type="entry name" value="Zn_knuckle_CX2CX4HX4C"/>
</dbReference>
<dbReference type="InterPro" id="IPR040256">
    <property type="entry name" value="At4g02000-like"/>
</dbReference>
<name>A0A565AZK9_9BRAS</name>
<evidence type="ECO:0000313" key="4">
    <source>
        <dbReference type="EMBL" id="VVA94797.1"/>
    </source>
</evidence>
<comment type="caution">
    <text evidence="4">The sequence shown here is derived from an EMBL/GenBank/DDBJ whole genome shotgun (WGS) entry which is preliminary data.</text>
</comment>
<feature type="region of interest" description="Disordered" evidence="1">
    <location>
        <begin position="1"/>
        <end position="22"/>
    </location>
</feature>
<sequence>MSHCHSREEKGKWIPSSSRPRRCSSLRIPEGDNLCLIKDNLLSIVGRVTNPLIQHLRTIIDYLPQLWNVDCRVVGRELGPETFQFRFDSEEALESVMRKGPYHFKKWMLVLQQWEPIISPTFPYQITFWIKICGLPLHCSSDRAINTIGEDFGLIRGRDDAQDRVRVQINGLEPLVMNMEIRLPNGEIKSMEFEYENLEKHCFSCFSLSHDEKDCHLTKTWVRDPKEETDKPGFSIVRIIRI</sequence>
<evidence type="ECO:0008006" key="6">
    <source>
        <dbReference type="Google" id="ProtNLM"/>
    </source>
</evidence>
<organism evidence="4 5">
    <name type="scientific">Arabis nemorensis</name>
    <dbReference type="NCBI Taxonomy" id="586526"/>
    <lineage>
        <taxon>Eukaryota</taxon>
        <taxon>Viridiplantae</taxon>
        <taxon>Streptophyta</taxon>
        <taxon>Embryophyta</taxon>
        <taxon>Tracheophyta</taxon>
        <taxon>Spermatophyta</taxon>
        <taxon>Magnoliopsida</taxon>
        <taxon>eudicotyledons</taxon>
        <taxon>Gunneridae</taxon>
        <taxon>Pentapetalae</taxon>
        <taxon>rosids</taxon>
        <taxon>malvids</taxon>
        <taxon>Brassicales</taxon>
        <taxon>Brassicaceae</taxon>
        <taxon>Arabideae</taxon>
        <taxon>Arabis</taxon>
    </lineage>
</organism>
<protein>
    <recommendedName>
        <fullName evidence="6">DUF4283 domain-containing protein</fullName>
    </recommendedName>
</protein>
<dbReference type="AlphaFoldDB" id="A0A565AZK9"/>